<dbReference type="GO" id="GO:0030246">
    <property type="term" value="F:carbohydrate binding"/>
    <property type="evidence" value="ECO:0007669"/>
    <property type="project" value="InterPro"/>
</dbReference>
<dbReference type="CDD" id="cd22842">
    <property type="entry name" value="Gal_Rha_Lectin_BGal"/>
    <property type="match status" value="1"/>
</dbReference>
<dbReference type="InterPro" id="IPR043159">
    <property type="entry name" value="Lectin_gal-bd_sf"/>
</dbReference>
<accession>A0A814MVR5</accession>
<dbReference type="Pfam" id="PF02140">
    <property type="entry name" value="SUEL_Lectin"/>
    <property type="match status" value="1"/>
</dbReference>
<dbReference type="InterPro" id="IPR058789">
    <property type="entry name" value="ApnL_C"/>
</dbReference>
<dbReference type="Pfam" id="PF10021">
    <property type="entry name" value="PARG_cat_microb"/>
    <property type="match status" value="1"/>
</dbReference>
<dbReference type="Gene3D" id="2.60.120.740">
    <property type="match status" value="1"/>
</dbReference>
<dbReference type="Proteomes" id="UP000663882">
    <property type="component" value="Unassembled WGS sequence"/>
</dbReference>
<name>A0A814MVR5_9BILA</name>
<feature type="domain" description="SUEL-type lectin" evidence="2">
    <location>
        <begin position="350"/>
        <end position="436"/>
    </location>
</feature>
<dbReference type="PROSITE" id="PS50228">
    <property type="entry name" value="SUEL_LECTIN"/>
    <property type="match status" value="1"/>
</dbReference>
<organism evidence="3 4">
    <name type="scientific">Rotaria sordida</name>
    <dbReference type="NCBI Taxonomy" id="392033"/>
    <lineage>
        <taxon>Eukaryota</taxon>
        <taxon>Metazoa</taxon>
        <taxon>Spiralia</taxon>
        <taxon>Gnathifera</taxon>
        <taxon>Rotifera</taxon>
        <taxon>Eurotatoria</taxon>
        <taxon>Bdelloidea</taxon>
        <taxon>Philodinida</taxon>
        <taxon>Philodinidae</taxon>
        <taxon>Rotaria</taxon>
    </lineage>
</organism>
<dbReference type="PANTHER" id="PTHR35596">
    <property type="entry name" value="DUF2263 DOMAIN-CONTAINING PROTEIN"/>
    <property type="match status" value="1"/>
</dbReference>
<dbReference type="InterPro" id="IPR017853">
    <property type="entry name" value="GH"/>
</dbReference>
<sequence>MASANYYNDRRRRRKNQSLSAPFDIQIPSSLKDPTDTCSLCKQLESLRNDDNARNLALNYLHSHEDFANVWNSTTIRPNTRRMMRKMVQIQTINAVYNGFYRLPNGAKINLDKNRMAYAAQNTRQYGNDYEYDTTFQQYTYEQSCQIFVINGDCLDVVMYFKDKYPKSNPVVLNMASARNPGGGWKNGAGAQEENLHRRTNMFQCLEDPYHELEGQRNWDYHIPEFGGVYTPNVSVFRGSESNGYPFFSNGPEYISFIACAAYSYPPTETDENGELKLSGKHVIQNMKNKMESIFKIALENKHDILILSALGCLKELNAEYARYAVWFPYPKLAVAELDPPSGLYQCGNVGQDFSINLSCEQNGGVISKVDFASYGTSSGACGQMKQGTCHAENSSEIVQRVCIGQKTCSVPATNDLFGDPCKGITKRLLIQIQCDPPQNNTYYNFTYLDTMLQDFLDATDGHSRIILFCTQPNWLFKQDTPHIYPDNASLTDWGYPVGTELVDDTMQALGDYYGRLFAWYTRGGFTDEYGRKHISNYEYNWDYTEIFNEVESEHQMTVEYYTRAYDAVIQGIRRHTNNYDMKYVGMALGGHNEFDWYRYFLNHSNHAPDIPLDMISYHFYALANSRTDPKDWETLFSQLDTFTFEVEQIEEIRKLLSPETRTTIDEVGVILPDDNTPGAPQFPMIYWNAAAALYAYSWAKISRQGIDVVGHSQLVGYPELLDLQLQPQFPSVAMLNWTTGEGTAKYWTTKLLIETVDIDNDEGVITQTSDVSGENIFSQAFVGKNGRRWVLIVNKRYANVDVFLPGCTGDRMQIVNEASGFGPATEVTLTSSRITLSPYAVAVIHMPPET</sequence>
<dbReference type="AlphaFoldDB" id="A0A814MVR5"/>
<dbReference type="InterPro" id="IPR012664">
    <property type="entry name" value="CHP02452"/>
</dbReference>
<dbReference type="InterPro" id="IPR043472">
    <property type="entry name" value="Macro_dom-like"/>
</dbReference>
<reference evidence="3" key="1">
    <citation type="submission" date="2021-02" db="EMBL/GenBank/DDBJ databases">
        <authorList>
            <person name="Nowell W R."/>
        </authorList>
    </citation>
    <scope>NUCLEOTIDE SEQUENCE</scope>
</reference>
<protein>
    <recommendedName>
        <fullName evidence="2">SUEL-type lectin domain-containing protein</fullName>
    </recommendedName>
</protein>
<evidence type="ECO:0000256" key="1">
    <source>
        <dbReference type="SAM" id="MobiDB-lite"/>
    </source>
</evidence>
<dbReference type="Pfam" id="PF25839">
    <property type="entry name" value="Apionate_lact_C"/>
    <property type="match status" value="1"/>
</dbReference>
<evidence type="ECO:0000259" key="2">
    <source>
        <dbReference type="PROSITE" id="PS50228"/>
    </source>
</evidence>
<evidence type="ECO:0000313" key="4">
    <source>
        <dbReference type="Proteomes" id="UP000663882"/>
    </source>
</evidence>
<dbReference type="EMBL" id="CAJNOO010001036">
    <property type="protein sequence ID" value="CAF1083690.1"/>
    <property type="molecule type" value="Genomic_DNA"/>
</dbReference>
<dbReference type="Gene3D" id="3.40.220.10">
    <property type="entry name" value="Leucine Aminopeptidase, subunit E, domain 1"/>
    <property type="match status" value="1"/>
</dbReference>
<dbReference type="SUPFAM" id="SSF51445">
    <property type="entry name" value="(Trans)glycosidases"/>
    <property type="match status" value="1"/>
</dbReference>
<dbReference type="Gene3D" id="3.20.20.80">
    <property type="entry name" value="Glycosidases"/>
    <property type="match status" value="1"/>
</dbReference>
<dbReference type="OrthoDB" id="1100386at2759"/>
<dbReference type="PANTHER" id="PTHR35596:SF1">
    <property type="entry name" value="MICROBIAL-TYPE PARG CATALYTIC DOMAIN-CONTAINING PROTEIN"/>
    <property type="match status" value="1"/>
</dbReference>
<dbReference type="InterPro" id="IPR019261">
    <property type="entry name" value="PARG_cat_microbial"/>
</dbReference>
<evidence type="ECO:0000313" key="3">
    <source>
        <dbReference type="EMBL" id="CAF1083690.1"/>
    </source>
</evidence>
<feature type="region of interest" description="Disordered" evidence="1">
    <location>
        <begin position="1"/>
        <end position="21"/>
    </location>
</feature>
<gene>
    <name evidence="3" type="ORF">RFH988_LOCUS18432</name>
</gene>
<dbReference type="NCBIfam" id="TIGR02452">
    <property type="entry name" value="TIGR02452 family protein"/>
    <property type="match status" value="1"/>
</dbReference>
<comment type="caution">
    <text evidence="3">The sequence shown here is derived from an EMBL/GenBank/DDBJ whole genome shotgun (WGS) entry which is preliminary data.</text>
</comment>
<dbReference type="InterPro" id="IPR000922">
    <property type="entry name" value="Lectin_gal-bd_dom"/>
</dbReference>
<proteinExistence type="predicted"/>